<dbReference type="Proteomes" id="UP000229307">
    <property type="component" value="Unassembled WGS sequence"/>
</dbReference>
<proteinExistence type="predicted"/>
<dbReference type="PRINTS" id="PR00778">
    <property type="entry name" value="HTHARSR"/>
</dbReference>
<dbReference type="PROSITE" id="PS50987">
    <property type="entry name" value="HTH_ARSR_2"/>
    <property type="match status" value="1"/>
</dbReference>
<organism evidence="5 6">
    <name type="scientific">Candidatus Desantisbacteria bacterium CG_4_10_14_0_8_um_filter_48_22</name>
    <dbReference type="NCBI Taxonomy" id="1974543"/>
    <lineage>
        <taxon>Bacteria</taxon>
        <taxon>Candidatus Desantisiibacteriota</taxon>
    </lineage>
</organism>
<evidence type="ECO:0000256" key="1">
    <source>
        <dbReference type="ARBA" id="ARBA00023015"/>
    </source>
</evidence>
<name>A0A2M7S512_9BACT</name>
<keyword evidence="3" id="KW-0804">Transcription</keyword>
<dbReference type="GO" id="GO:0003700">
    <property type="term" value="F:DNA-binding transcription factor activity"/>
    <property type="evidence" value="ECO:0007669"/>
    <property type="project" value="InterPro"/>
</dbReference>
<dbReference type="InterPro" id="IPR036390">
    <property type="entry name" value="WH_DNA-bd_sf"/>
</dbReference>
<dbReference type="NCBIfam" id="NF033788">
    <property type="entry name" value="HTH_metalloreg"/>
    <property type="match status" value="1"/>
</dbReference>
<dbReference type="InterPro" id="IPR001845">
    <property type="entry name" value="HTH_ArsR_DNA-bd_dom"/>
</dbReference>
<protein>
    <submittedName>
        <fullName evidence="5">ArsR family transcriptional regulator</fullName>
    </submittedName>
</protein>
<dbReference type="Gene3D" id="1.10.10.10">
    <property type="entry name" value="Winged helix-like DNA-binding domain superfamily/Winged helix DNA-binding domain"/>
    <property type="match status" value="1"/>
</dbReference>
<dbReference type="PANTHER" id="PTHR43132">
    <property type="entry name" value="ARSENICAL RESISTANCE OPERON REPRESSOR ARSR-RELATED"/>
    <property type="match status" value="1"/>
</dbReference>
<dbReference type="GO" id="GO:0003677">
    <property type="term" value="F:DNA binding"/>
    <property type="evidence" value="ECO:0007669"/>
    <property type="project" value="UniProtKB-KW"/>
</dbReference>
<feature type="domain" description="HTH arsR-type" evidence="4">
    <location>
        <begin position="1"/>
        <end position="92"/>
    </location>
</feature>
<evidence type="ECO:0000313" key="5">
    <source>
        <dbReference type="EMBL" id="PIZ14627.1"/>
    </source>
</evidence>
<evidence type="ECO:0000259" key="4">
    <source>
        <dbReference type="PROSITE" id="PS50987"/>
    </source>
</evidence>
<dbReference type="SMART" id="SM00418">
    <property type="entry name" value="HTH_ARSR"/>
    <property type="match status" value="1"/>
</dbReference>
<dbReference type="PANTHER" id="PTHR43132:SF2">
    <property type="entry name" value="ARSENICAL RESISTANCE OPERON REPRESSOR ARSR-RELATED"/>
    <property type="match status" value="1"/>
</dbReference>
<dbReference type="InterPro" id="IPR036388">
    <property type="entry name" value="WH-like_DNA-bd_sf"/>
</dbReference>
<evidence type="ECO:0000256" key="2">
    <source>
        <dbReference type="ARBA" id="ARBA00023125"/>
    </source>
</evidence>
<keyword evidence="1" id="KW-0805">Transcription regulation</keyword>
<reference evidence="6" key="1">
    <citation type="submission" date="2017-09" db="EMBL/GenBank/DDBJ databases">
        <title>Depth-based differentiation of microbial function through sediment-hosted aquifers and enrichment of novel symbionts in the deep terrestrial subsurface.</title>
        <authorList>
            <person name="Probst A.J."/>
            <person name="Ladd B."/>
            <person name="Jarett J.K."/>
            <person name="Geller-Mcgrath D.E."/>
            <person name="Sieber C.M.K."/>
            <person name="Emerson J.B."/>
            <person name="Anantharaman K."/>
            <person name="Thomas B.C."/>
            <person name="Malmstrom R."/>
            <person name="Stieglmeier M."/>
            <person name="Klingl A."/>
            <person name="Woyke T."/>
            <person name="Ryan C.M."/>
            <person name="Banfield J.F."/>
        </authorList>
    </citation>
    <scope>NUCLEOTIDE SEQUENCE [LARGE SCALE GENOMIC DNA]</scope>
</reference>
<gene>
    <name evidence="5" type="ORF">COY52_11775</name>
</gene>
<dbReference type="InterPro" id="IPR051011">
    <property type="entry name" value="Metal_resp_trans_reg"/>
</dbReference>
<sequence length="118" mass="14100">MKDELSLFRCLSDETRLRIMLLLSIKELCVCQLEWALELIQAKVSRHLTVLKNAGLVRDRRDGLWIYYSLTKPRNELEKIIHKYLRKYLTTKHNLFKKDITNMKKCVVKPLKKIATRK</sequence>
<accession>A0A2M7S512</accession>
<dbReference type="Pfam" id="PF01022">
    <property type="entry name" value="HTH_5"/>
    <property type="match status" value="1"/>
</dbReference>
<dbReference type="InterPro" id="IPR011991">
    <property type="entry name" value="ArsR-like_HTH"/>
</dbReference>
<dbReference type="EMBL" id="PFMR01000322">
    <property type="protein sequence ID" value="PIZ14627.1"/>
    <property type="molecule type" value="Genomic_DNA"/>
</dbReference>
<dbReference type="AlphaFoldDB" id="A0A2M7S512"/>
<comment type="caution">
    <text evidence="5">The sequence shown here is derived from an EMBL/GenBank/DDBJ whole genome shotgun (WGS) entry which is preliminary data.</text>
</comment>
<dbReference type="SUPFAM" id="SSF46785">
    <property type="entry name" value="Winged helix' DNA-binding domain"/>
    <property type="match status" value="1"/>
</dbReference>
<dbReference type="CDD" id="cd00090">
    <property type="entry name" value="HTH_ARSR"/>
    <property type="match status" value="1"/>
</dbReference>
<evidence type="ECO:0000313" key="6">
    <source>
        <dbReference type="Proteomes" id="UP000229307"/>
    </source>
</evidence>
<keyword evidence="2" id="KW-0238">DNA-binding</keyword>
<evidence type="ECO:0000256" key="3">
    <source>
        <dbReference type="ARBA" id="ARBA00023163"/>
    </source>
</evidence>